<dbReference type="RefSeq" id="WP_079638643.1">
    <property type="nucleotide sequence ID" value="NZ_FUYP01000011.1"/>
</dbReference>
<feature type="transmembrane region" description="Helical" evidence="2">
    <location>
        <begin position="124"/>
        <end position="143"/>
    </location>
</feature>
<evidence type="ECO:0000256" key="1">
    <source>
        <dbReference type="SAM" id="MobiDB-lite"/>
    </source>
</evidence>
<feature type="transmembrane region" description="Helical" evidence="2">
    <location>
        <begin position="218"/>
        <end position="238"/>
    </location>
</feature>
<dbReference type="Proteomes" id="UP000190044">
    <property type="component" value="Unassembled WGS sequence"/>
</dbReference>
<keyword evidence="2" id="KW-0812">Transmembrane</keyword>
<feature type="transmembrane region" description="Helical" evidence="2">
    <location>
        <begin position="95"/>
        <end position="112"/>
    </location>
</feature>
<proteinExistence type="predicted"/>
<gene>
    <name evidence="3" type="ORF">SAMN06295937_101132</name>
</gene>
<keyword evidence="4" id="KW-1185">Reference proteome</keyword>
<feature type="transmembrane region" description="Helical" evidence="2">
    <location>
        <begin position="164"/>
        <end position="183"/>
    </location>
</feature>
<keyword evidence="2" id="KW-0472">Membrane</keyword>
<evidence type="ECO:0000256" key="2">
    <source>
        <dbReference type="SAM" id="Phobius"/>
    </source>
</evidence>
<dbReference type="Pfam" id="PF05675">
    <property type="entry name" value="DUF817"/>
    <property type="match status" value="1"/>
</dbReference>
<name>A0A1T5CQK1_9SPHN</name>
<protein>
    <submittedName>
        <fullName evidence="3">Uncharacterized membrane protein YoaT, DUF817 family</fullName>
    </submittedName>
</protein>
<feature type="transmembrane region" description="Helical" evidence="2">
    <location>
        <begin position="68"/>
        <end position="88"/>
    </location>
</feature>
<keyword evidence="2" id="KW-1133">Transmembrane helix</keyword>
<evidence type="ECO:0000313" key="4">
    <source>
        <dbReference type="Proteomes" id="UP000190044"/>
    </source>
</evidence>
<organism evidence="3 4">
    <name type="scientific">Sphingopyxis flava</name>
    <dbReference type="NCBI Taxonomy" id="1507287"/>
    <lineage>
        <taxon>Bacteria</taxon>
        <taxon>Pseudomonadati</taxon>
        <taxon>Pseudomonadota</taxon>
        <taxon>Alphaproteobacteria</taxon>
        <taxon>Sphingomonadales</taxon>
        <taxon>Sphingomonadaceae</taxon>
        <taxon>Sphingopyxis</taxon>
    </lineage>
</organism>
<dbReference type="AlphaFoldDB" id="A0A1T5CQK1"/>
<feature type="transmembrane region" description="Helical" evidence="2">
    <location>
        <begin position="258"/>
        <end position="275"/>
    </location>
</feature>
<feature type="transmembrane region" description="Helical" evidence="2">
    <location>
        <begin position="189"/>
        <end position="206"/>
    </location>
</feature>
<feature type="region of interest" description="Disordered" evidence="1">
    <location>
        <begin position="284"/>
        <end position="312"/>
    </location>
</feature>
<feature type="transmembrane region" description="Helical" evidence="2">
    <location>
        <begin position="43"/>
        <end position="62"/>
    </location>
</feature>
<dbReference type="EMBL" id="FUYP01000011">
    <property type="protein sequence ID" value="SKB61742.1"/>
    <property type="molecule type" value="Genomic_DNA"/>
</dbReference>
<sequence>MSEPRRAHSRFYRVRARLEAMAVEPGPRGWFLEFLVFGFKQGWACLFGALMLTLLLATHFLWPDNAPLHRYDAITIGAILIQLSMLAFRLETLKEAIVILIFHIVGTVMELFKTAAGSWQYPEASLLHIGAVPLFSGFMYAAVGSYIARVWRIFDFRYTRYPPAWTSYALAAAIYVNFFAHHWLPDIRWLLFAATALLFRRCQVWFRPLHIHRRMPLLVGWALVALFIWFAENIGTFARAWTYPNQESGWQMVGIAKLGSWYLLMIISFVLVSIVQRPRTLPGSPPAEAVPAKGSRHPDAHQGSGTGRAGGS</sequence>
<accession>A0A1T5CQK1</accession>
<evidence type="ECO:0000313" key="3">
    <source>
        <dbReference type="EMBL" id="SKB61742.1"/>
    </source>
</evidence>
<dbReference type="InterPro" id="IPR008535">
    <property type="entry name" value="DUF817"/>
</dbReference>
<reference evidence="4" key="1">
    <citation type="submission" date="2017-02" db="EMBL/GenBank/DDBJ databases">
        <authorList>
            <person name="Varghese N."/>
            <person name="Submissions S."/>
        </authorList>
    </citation>
    <scope>NUCLEOTIDE SEQUENCE [LARGE SCALE GENOMIC DNA]</scope>
    <source>
        <strain evidence="4">R11H</strain>
    </source>
</reference>